<sequence>MEKLPQHDTALLPSLRKGDRRAYATLVELYYVELCRYAANLSRDAYKAEDIVQNVLIRLWEKRERLHPELDLKRYLYRAVYNEFVDQYRKEMATTALEKKYIEELDAYLEKEDPERIERLMEIVHREIDRLPAKCRETFLLSRKEGLTYGEIAEHMGVSVKTVETQMTKAFALLREKVGEKLQSLLFLLFGGQGSVVL</sequence>
<comment type="caution">
    <text evidence="7">The sequence shown here is derived from an EMBL/GenBank/DDBJ whole genome shotgun (WGS) entry which is preliminary data.</text>
</comment>
<gene>
    <name evidence="7" type="ORF">DN53_05380</name>
</gene>
<dbReference type="EMBL" id="JJMP01000010">
    <property type="protein sequence ID" value="RYC50357.1"/>
    <property type="molecule type" value="Genomic_DNA"/>
</dbReference>
<proteinExistence type="inferred from homology"/>
<evidence type="ECO:0000256" key="1">
    <source>
        <dbReference type="ARBA" id="ARBA00010641"/>
    </source>
</evidence>
<dbReference type="GO" id="GO:0006352">
    <property type="term" value="P:DNA-templated transcription initiation"/>
    <property type="evidence" value="ECO:0007669"/>
    <property type="project" value="InterPro"/>
</dbReference>
<dbReference type="AlphaFoldDB" id="A0A444VHW5"/>
<dbReference type="Pfam" id="PF08281">
    <property type="entry name" value="Sigma70_r4_2"/>
    <property type="match status" value="1"/>
</dbReference>
<keyword evidence="8" id="KW-1185">Reference proteome</keyword>
<dbReference type="Gene3D" id="1.10.1740.10">
    <property type="match status" value="1"/>
</dbReference>
<dbReference type="InterPro" id="IPR013325">
    <property type="entry name" value="RNA_pol_sigma_r2"/>
</dbReference>
<dbReference type="InterPro" id="IPR013249">
    <property type="entry name" value="RNA_pol_sigma70_r4_t2"/>
</dbReference>
<evidence type="ECO:0000313" key="8">
    <source>
        <dbReference type="Proteomes" id="UP000290261"/>
    </source>
</evidence>
<dbReference type="CDD" id="cd06171">
    <property type="entry name" value="Sigma70_r4"/>
    <property type="match status" value="1"/>
</dbReference>
<evidence type="ECO:0000259" key="5">
    <source>
        <dbReference type="Pfam" id="PF04542"/>
    </source>
</evidence>
<protein>
    <recommendedName>
        <fullName evidence="9">RNA polymerase sigma-70 factor</fullName>
    </recommendedName>
</protein>
<dbReference type="InterPro" id="IPR039425">
    <property type="entry name" value="RNA_pol_sigma-70-like"/>
</dbReference>
<evidence type="ECO:0008006" key="9">
    <source>
        <dbReference type="Google" id="ProtNLM"/>
    </source>
</evidence>
<feature type="domain" description="RNA polymerase sigma-70 region 2" evidence="5">
    <location>
        <begin position="26"/>
        <end position="91"/>
    </location>
</feature>
<evidence type="ECO:0000259" key="6">
    <source>
        <dbReference type="Pfam" id="PF08281"/>
    </source>
</evidence>
<dbReference type="InterPro" id="IPR014284">
    <property type="entry name" value="RNA_pol_sigma-70_dom"/>
</dbReference>
<dbReference type="InterPro" id="IPR007627">
    <property type="entry name" value="RNA_pol_sigma70_r2"/>
</dbReference>
<dbReference type="SUPFAM" id="SSF88946">
    <property type="entry name" value="Sigma2 domain of RNA polymerase sigma factors"/>
    <property type="match status" value="1"/>
</dbReference>
<dbReference type="PANTHER" id="PTHR43133:SF46">
    <property type="entry name" value="RNA POLYMERASE SIGMA-70 FACTOR ECF SUBFAMILY"/>
    <property type="match status" value="1"/>
</dbReference>
<dbReference type="NCBIfam" id="TIGR02985">
    <property type="entry name" value="Sig70_bacteroi1"/>
    <property type="match status" value="1"/>
</dbReference>
<reference evidence="7 8" key="1">
    <citation type="submission" date="2014-04" db="EMBL/GenBank/DDBJ databases">
        <title>Whole genome of Muricauda olearia.</title>
        <authorList>
            <person name="Zhang X.-H."/>
            <person name="Tang K."/>
        </authorList>
    </citation>
    <scope>NUCLEOTIDE SEQUENCE [LARGE SCALE GENOMIC DNA]</scope>
    <source>
        <strain evidence="7 8">Th120</strain>
    </source>
</reference>
<dbReference type="Pfam" id="PF04542">
    <property type="entry name" value="Sigma70_r2"/>
    <property type="match status" value="1"/>
</dbReference>
<evidence type="ECO:0000256" key="3">
    <source>
        <dbReference type="ARBA" id="ARBA00023082"/>
    </source>
</evidence>
<feature type="domain" description="RNA polymerase sigma factor 70 region 4 type 2" evidence="6">
    <location>
        <begin position="122"/>
        <end position="172"/>
    </location>
</feature>
<dbReference type="GO" id="GO:0003677">
    <property type="term" value="F:DNA binding"/>
    <property type="evidence" value="ECO:0007669"/>
    <property type="project" value="InterPro"/>
</dbReference>
<accession>A0A444VHW5</accession>
<dbReference type="InterPro" id="IPR014327">
    <property type="entry name" value="RNA_pol_sigma70_bacteroid"/>
</dbReference>
<keyword evidence="4" id="KW-0804">Transcription</keyword>
<dbReference type="NCBIfam" id="TIGR02937">
    <property type="entry name" value="sigma70-ECF"/>
    <property type="match status" value="1"/>
</dbReference>
<evidence type="ECO:0000256" key="4">
    <source>
        <dbReference type="ARBA" id="ARBA00023163"/>
    </source>
</evidence>
<keyword evidence="3" id="KW-0731">Sigma factor</keyword>
<dbReference type="InterPro" id="IPR036388">
    <property type="entry name" value="WH-like_DNA-bd_sf"/>
</dbReference>
<comment type="similarity">
    <text evidence="1">Belongs to the sigma-70 factor family. ECF subfamily.</text>
</comment>
<dbReference type="PANTHER" id="PTHR43133">
    <property type="entry name" value="RNA POLYMERASE ECF-TYPE SIGMA FACTO"/>
    <property type="match status" value="1"/>
</dbReference>
<dbReference type="GO" id="GO:0016987">
    <property type="term" value="F:sigma factor activity"/>
    <property type="evidence" value="ECO:0007669"/>
    <property type="project" value="UniProtKB-KW"/>
</dbReference>
<dbReference type="Proteomes" id="UP000290261">
    <property type="component" value="Unassembled WGS sequence"/>
</dbReference>
<dbReference type="SUPFAM" id="SSF88659">
    <property type="entry name" value="Sigma3 and sigma4 domains of RNA polymerase sigma factors"/>
    <property type="match status" value="1"/>
</dbReference>
<dbReference type="Gene3D" id="1.10.10.10">
    <property type="entry name" value="Winged helix-like DNA-binding domain superfamily/Winged helix DNA-binding domain"/>
    <property type="match status" value="1"/>
</dbReference>
<name>A0A444VHW5_9FLAO</name>
<dbReference type="RefSeq" id="WP_129655935.1">
    <property type="nucleotide sequence ID" value="NZ_ML142914.1"/>
</dbReference>
<keyword evidence="2" id="KW-0805">Transcription regulation</keyword>
<evidence type="ECO:0000256" key="2">
    <source>
        <dbReference type="ARBA" id="ARBA00023015"/>
    </source>
</evidence>
<organism evidence="7 8">
    <name type="scientific">Flagellimonas olearia</name>
    <dbReference type="NCBI Taxonomy" id="552546"/>
    <lineage>
        <taxon>Bacteria</taxon>
        <taxon>Pseudomonadati</taxon>
        <taxon>Bacteroidota</taxon>
        <taxon>Flavobacteriia</taxon>
        <taxon>Flavobacteriales</taxon>
        <taxon>Flavobacteriaceae</taxon>
        <taxon>Flagellimonas</taxon>
    </lineage>
</organism>
<dbReference type="InterPro" id="IPR013324">
    <property type="entry name" value="RNA_pol_sigma_r3/r4-like"/>
</dbReference>
<evidence type="ECO:0000313" key="7">
    <source>
        <dbReference type="EMBL" id="RYC50357.1"/>
    </source>
</evidence>